<dbReference type="InterPro" id="IPR044043">
    <property type="entry name" value="VanA_C_cat"/>
</dbReference>
<proteinExistence type="predicted"/>
<accession>A0A1H2V505</accession>
<dbReference type="SUPFAM" id="SSF50022">
    <property type="entry name" value="ISP domain"/>
    <property type="match status" value="1"/>
</dbReference>
<dbReference type="EMBL" id="FNNU01000002">
    <property type="protein sequence ID" value="SDW63402.1"/>
    <property type="molecule type" value="Genomic_DNA"/>
</dbReference>
<keyword evidence="4" id="KW-0408">Iron</keyword>
<dbReference type="Gene3D" id="2.102.10.10">
    <property type="entry name" value="Rieske [2Fe-2S] iron-sulphur domain"/>
    <property type="match status" value="1"/>
</dbReference>
<keyword evidence="3" id="KW-0560">Oxidoreductase</keyword>
<evidence type="ECO:0000256" key="4">
    <source>
        <dbReference type="ARBA" id="ARBA00023004"/>
    </source>
</evidence>
<dbReference type="Pfam" id="PF19112">
    <property type="entry name" value="VanA_C"/>
    <property type="match status" value="1"/>
</dbReference>
<dbReference type="RefSeq" id="WP_090225390.1">
    <property type="nucleotide sequence ID" value="NZ_FNNU01000002.1"/>
</dbReference>
<dbReference type="OrthoDB" id="9769355at2"/>
<dbReference type="InterPro" id="IPR017941">
    <property type="entry name" value="Rieske_2Fe-2S"/>
</dbReference>
<evidence type="ECO:0000313" key="7">
    <source>
        <dbReference type="EMBL" id="SDW63402.1"/>
    </source>
</evidence>
<evidence type="ECO:0000313" key="8">
    <source>
        <dbReference type="Proteomes" id="UP000243778"/>
    </source>
</evidence>
<keyword evidence="1" id="KW-0001">2Fe-2S</keyword>
<reference evidence="8" key="1">
    <citation type="submission" date="2016-10" db="EMBL/GenBank/DDBJ databases">
        <authorList>
            <person name="Varghese N."/>
            <person name="Submissions S."/>
        </authorList>
    </citation>
    <scope>NUCLEOTIDE SEQUENCE [LARGE SCALE GENOMIC DNA]</scope>
    <source>
        <strain evidence="8">NRRL B-59562</strain>
    </source>
</reference>
<dbReference type="STRING" id="1007099.SAMN05216287_1129"/>
<gene>
    <name evidence="7" type="ORF">SAMN05216287_1129</name>
</gene>
<evidence type="ECO:0000259" key="6">
    <source>
        <dbReference type="PROSITE" id="PS51296"/>
    </source>
</evidence>
<dbReference type="AlphaFoldDB" id="A0A1H2V505"/>
<dbReference type="InterPro" id="IPR050584">
    <property type="entry name" value="Cholesterol_7-desaturase"/>
</dbReference>
<dbReference type="GO" id="GO:0051213">
    <property type="term" value="F:dioxygenase activity"/>
    <property type="evidence" value="ECO:0007669"/>
    <property type="project" value="UniProtKB-KW"/>
</dbReference>
<name>A0A1H2V505_9PSED</name>
<feature type="domain" description="Rieske" evidence="6">
    <location>
        <begin position="12"/>
        <end position="115"/>
    </location>
</feature>
<dbReference type="SUPFAM" id="SSF55961">
    <property type="entry name" value="Bet v1-like"/>
    <property type="match status" value="1"/>
</dbReference>
<dbReference type="GO" id="GO:0046872">
    <property type="term" value="F:metal ion binding"/>
    <property type="evidence" value="ECO:0007669"/>
    <property type="project" value="UniProtKB-KW"/>
</dbReference>
<keyword evidence="2" id="KW-0479">Metal-binding</keyword>
<evidence type="ECO:0000256" key="3">
    <source>
        <dbReference type="ARBA" id="ARBA00023002"/>
    </source>
</evidence>
<sequence length="327" mass="36532">MSAHADNAFDQWYMLAMSDELAPRQARRYQLLGLPVVLWRGEHEARAWLDQCPHRGAALSLGAVSGESLACPYHGWQFDAAGRCRHYPAHPGREPSEQARVRTFHCLEQDGCLWVCPGTPRRPPPRLPEVGDPAYRSLLVCETTVAANAYRVIENFLDMAHFGFVHPGTLGAGDDGEIAAYRLETHDDGFIARDCRVIQRQGNLQAQGPSEVLYDYALIALTSAVLHKKGADGARASDVIRLFVVPLDEERSQLRMHLSYDYAEAVSEADVIAFNRSILQEDVPILESQRPVRLPLHTALEVSQPADLSSIQYRRHLKRLQIGYGVC</sequence>
<evidence type="ECO:0000256" key="2">
    <source>
        <dbReference type="ARBA" id="ARBA00022723"/>
    </source>
</evidence>
<dbReference type="Proteomes" id="UP000243778">
    <property type="component" value="Unassembled WGS sequence"/>
</dbReference>
<dbReference type="CDD" id="cd03469">
    <property type="entry name" value="Rieske_RO_Alpha_N"/>
    <property type="match status" value="1"/>
</dbReference>
<dbReference type="PANTHER" id="PTHR21266:SF60">
    <property type="entry name" value="3-KETOSTEROID-9-ALPHA-MONOOXYGENASE, OXYGENASE COMPONENT"/>
    <property type="match status" value="1"/>
</dbReference>
<keyword evidence="5" id="KW-0411">Iron-sulfur</keyword>
<evidence type="ECO:0000256" key="1">
    <source>
        <dbReference type="ARBA" id="ARBA00022714"/>
    </source>
</evidence>
<keyword evidence="8" id="KW-1185">Reference proteome</keyword>
<dbReference type="Gene3D" id="3.90.380.10">
    <property type="entry name" value="Naphthalene 1,2-dioxygenase Alpha Subunit, Chain A, domain 1"/>
    <property type="match status" value="1"/>
</dbReference>
<dbReference type="PANTHER" id="PTHR21266">
    <property type="entry name" value="IRON-SULFUR DOMAIN CONTAINING PROTEIN"/>
    <property type="match status" value="1"/>
</dbReference>
<evidence type="ECO:0000256" key="5">
    <source>
        <dbReference type="ARBA" id="ARBA00023014"/>
    </source>
</evidence>
<dbReference type="Pfam" id="PF00355">
    <property type="entry name" value="Rieske"/>
    <property type="match status" value="1"/>
</dbReference>
<dbReference type="GO" id="GO:0051537">
    <property type="term" value="F:2 iron, 2 sulfur cluster binding"/>
    <property type="evidence" value="ECO:0007669"/>
    <property type="project" value="UniProtKB-KW"/>
</dbReference>
<protein>
    <submittedName>
        <fullName evidence="7">Phenylpropionate dioxygenase, large terminal subunit</fullName>
    </submittedName>
</protein>
<keyword evidence="7" id="KW-0223">Dioxygenase</keyword>
<dbReference type="PROSITE" id="PS51296">
    <property type="entry name" value="RIESKE"/>
    <property type="match status" value="1"/>
</dbReference>
<organism evidence="7 8">
    <name type="scientific">Pseudomonas kuykendallii</name>
    <dbReference type="NCBI Taxonomy" id="1007099"/>
    <lineage>
        <taxon>Bacteria</taxon>
        <taxon>Pseudomonadati</taxon>
        <taxon>Pseudomonadota</taxon>
        <taxon>Gammaproteobacteria</taxon>
        <taxon>Pseudomonadales</taxon>
        <taxon>Pseudomonadaceae</taxon>
        <taxon>Pseudomonas</taxon>
    </lineage>
</organism>
<dbReference type="InterPro" id="IPR036922">
    <property type="entry name" value="Rieske_2Fe-2S_sf"/>
</dbReference>